<dbReference type="Proteomes" id="UP000241764">
    <property type="component" value="Unassembled WGS sequence"/>
</dbReference>
<dbReference type="InterPro" id="IPR016032">
    <property type="entry name" value="Sig_transdc_resp-reg_C-effctor"/>
</dbReference>
<dbReference type="PRINTS" id="PR00038">
    <property type="entry name" value="HTHLUXR"/>
</dbReference>
<dbReference type="Gene3D" id="3.40.50.2300">
    <property type="match status" value="1"/>
</dbReference>
<proteinExistence type="predicted"/>
<dbReference type="CDD" id="cd17535">
    <property type="entry name" value="REC_NarL-like"/>
    <property type="match status" value="1"/>
</dbReference>
<dbReference type="PROSITE" id="PS00622">
    <property type="entry name" value="HTH_LUXR_1"/>
    <property type="match status" value="1"/>
</dbReference>
<evidence type="ECO:0000313" key="9">
    <source>
        <dbReference type="Proteomes" id="UP000241764"/>
    </source>
</evidence>
<sequence length="232" mass="24596">MMGEIRIAVIDDHPLFREGVKRSLGEISGLEIVAEGSTKEDAIRIALEYLPDVILLDVSMPGGGLDAISPILARVPDQKIIMLTVSETSDDVTIALNSGAKGYVLKGVGSRALAGIVLAVASGEGYVSPSLSARLLSDASSMSGAPGKNHSIAGLTAREHEVLNLVAAGLSNKRIALKLDLHEKTVKHHMGRILAKLNLTNRTEAAMALRDAGHEICWREKVPALAVERLQS</sequence>
<name>A0A2P7AXQ2_9HYPH</name>
<dbReference type="GO" id="GO:0006355">
    <property type="term" value="P:regulation of DNA-templated transcription"/>
    <property type="evidence" value="ECO:0007669"/>
    <property type="project" value="InterPro"/>
</dbReference>
<dbReference type="CDD" id="cd06170">
    <property type="entry name" value="LuxR_C_like"/>
    <property type="match status" value="1"/>
</dbReference>
<keyword evidence="3 8" id="KW-0238">DNA-binding</keyword>
<dbReference type="Pfam" id="PF00072">
    <property type="entry name" value="Response_reg"/>
    <property type="match status" value="1"/>
</dbReference>
<dbReference type="PROSITE" id="PS50043">
    <property type="entry name" value="HTH_LUXR_2"/>
    <property type="match status" value="1"/>
</dbReference>
<protein>
    <submittedName>
        <fullName evidence="8">DNA-binding response regulator</fullName>
    </submittedName>
</protein>
<comment type="caution">
    <text evidence="8">The sequence shown here is derived from an EMBL/GenBank/DDBJ whole genome shotgun (WGS) entry which is preliminary data.</text>
</comment>
<dbReference type="PROSITE" id="PS50110">
    <property type="entry name" value="RESPONSE_REGULATORY"/>
    <property type="match status" value="1"/>
</dbReference>
<keyword evidence="1 5" id="KW-0597">Phosphoprotein</keyword>
<dbReference type="InterPro" id="IPR039420">
    <property type="entry name" value="WalR-like"/>
</dbReference>
<dbReference type="InterPro" id="IPR058245">
    <property type="entry name" value="NreC/VraR/RcsB-like_REC"/>
</dbReference>
<evidence type="ECO:0000256" key="5">
    <source>
        <dbReference type="PROSITE-ProRule" id="PRU00169"/>
    </source>
</evidence>
<dbReference type="SMART" id="SM00448">
    <property type="entry name" value="REC"/>
    <property type="match status" value="1"/>
</dbReference>
<dbReference type="PANTHER" id="PTHR43214">
    <property type="entry name" value="TWO-COMPONENT RESPONSE REGULATOR"/>
    <property type="match status" value="1"/>
</dbReference>
<dbReference type="OrthoDB" id="9814495at2"/>
<evidence type="ECO:0000256" key="4">
    <source>
        <dbReference type="ARBA" id="ARBA00023163"/>
    </source>
</evidence>
<reference evidence="9" key="1">
    <citation type="submission" date="2017-11" db="EMBL/GenBank/DDBJ databases">
        <authorList>
            <person name="Kuznetsova I."/>
            <person name="Sazanova A."/>
            <person name="Chirak E."/>
            <person name="Safronova V."/>
            <person name="Willems A."/>
        </authorList>
    </citation>
    <scope>NUCLEOTIDE SEQUENCE [LARGE SCALE GENOMIC DNA]</scope>
    <source>
        <strain evidence="9">CCBAU 03422</strain>
    </source>
</reference>
<keyword evidence="2" id="KW-0805">Transcription regulation</keyword>
<evidence type="ECO:0000259" key="6">
    <source>
        <dbReference type="PROSITE" id="PS50043"/>
    </source>
</evidence>
<dbReference type="PANTHER" id="PTHR43214:SF41">
    <property type="entry name" value="NITRATE_NITRITE RESPONSE REGULATOR PROTEIN NARP"/>
    <property type="match status" value="1"/>
</dbReference>
<evidence type="ECO:0000256" key="3">
    <source>
        <dbReference type="ARBA" id="ARBA00023125"/>
    </source>
</evidence>
<dbReference type="SUPFAM" id="SSF46894">
    <property type="entry name" value="C-terminal effector domain of the bipartite response regulators"/>
    <property type="match status" value="1"/>
</dbReference>
<feature type="domain" description="Response regulatory" evidence="7">
    <location>
        <begin position="6"/>
        <end position="121"/>
    </location>
</feature>
<organism evidence="8 9">
    <name type="scientific">Phyllobacterium sophorae</name>
    <dbReference type="NCBI Taxonomy" id="1520277"/>
    <lineage>
        <taxon>Bacteria</taxon>
        <taxon>Pseudomonadati</taxon>
        <taxon>Pseudomonadota</taxon>
        <taxon>Alphaproteobacteria</taxon>
        <taxon>Hyphomicrobiales</taxon>
        <taxon>Phyllobacteriaceae</taxon>
        <taxon>Phyllobacterium</taxon>
    </lineage>
</organism>
<evidence type="ECO:0000256" key="2">
    <source>
        <dbReference type="ARBA" id="ARBA00023015"/>
    </source>
</evidence>
<dbReference type="GO" id="GO:0003677">
    <property type="term" value="F:DNA binding"/>
    <property type="evidence" value="ECO:0007669"/>
    <property type="project" value="UniProtKB-KW"/>
</dbReference>
<gene>
    <name evidence="8" type="ORF">CU103_27380</name>
</gene>
<feature type="modified residue" description="4-aspartylphosphate" evidence="5">
    <location>
        <position position="57"/>
    </location>
</feature>
<dbReference type="RefSeq" id="WP_106667181.1">
    <property type="nucleotide sequence ID" value="NZ_PGGM01000017.1"/>
</dbReference>
<feature type="domain" description="HTH luxR-type" evidence="6">
    <location>
        <begin position="148"/>
        <end position="213"/>
    </location>
</feature>
<dbReference type="SMART" id="SM00421">
    <property type="entry name" value="HTH_LUXR"/>
    <property type="match status" value="1"/>
</dbReference>
<dbReference type="GO" id="GO:0000160">
    <property type="term" value="P:phosphorelay signal transduction system"/>
    <property type="evidence" value="ECO:0007669"/>
    <property type="project" value="InterPro"/>
</dbReference>
<dbReference type="AlphaFoldDB" id="A0A2P7AXQ2"/>
<keyword evidence="9" id="KW-1185">Reference proteome</keyword>
<dbReference type="SUPFAM" id="SSF52172">
    <property type="entry name" value="CheY-like"/>
    <property type="match status" value="1"/>
</dbReference>
<evidence type="ECO:0000256" key="1">
    <source>
        <dbReference type="ARBA" id="ARBA00022553"/>
    </source>
</evidence>
<keyword evidence="4" id="KW-0804">Transcription</keyword>
<accession>A0A2P7AXQ2</accession>
<dbReference type="Pfam" id="PF00196">
    <property type="entry name" value="GerE"/>
    <property type="match status" value="1"/>
</dbReference>
<dbReference type="InterPro" id="IPR001789">
    <property type="entry name" value="Sig_transdc_resp-reg_receiver"/>
</dbReference>
<dbReference type="EMBL" id="PGGM01000017">
    <property type="protein sequence ID" value="PSH58995.1"/>
    <property type="molecule type" value="Genomic_DNA"/>
</dbReference>
<evidence type="ECO:0000259" key="7">
    <source>
        <dbReference type="PROSITE" id="PS50110"/>
    </source>
</evidence>
<dbReference type="InterPro" id="IPR000792">
    <property type="entry name" value="Tscrpt_reg_LuxR_C"/>
</dbReference>
<dbReference type="InterPro" id="IPR011006">
    <property type="entry name" value="CheY-like_superfamily"/>
</dbReference>
<evidence type="ECO:0000313" key="8">
    <source>
        <dbReference type="EMBL" id="PSH58995.1"/>
    </source>
</evidence>